<protein>
    <submittedName>
        <fullName evidence="3">DNA polymerase III subunit delta</fullName>
        <ecNumber evidence="3">2.7.7.7</ecNumber>
    </submittedName>
</protein>
<sequence length="401" mass="42807">MPVWDDLVGQERLSAQLEAAARDADAIVTAAAADAPPPEASKMTHAWLFTGPPGAGHTTAARAFAAALQCVSPDRALGGTPGCGFCDGCHTALVGTHADVTTVAAVGSQILVEDMRDTVRKSFTAPANGRWQIILVEDAERLNEKSANAVLKAVEEPAPRTVWLLCAPSLEDVLPTIRSRCRHVSLLTPSVDAVADMLVRREGIEPDVAAAAARATQGHIDRARRLATDPRARERRAAVLKVPLRVEDIGGCLRAAQELVDAATEASKQLAEELDVKETEELKAALGASPGGRLPRGTAGVMKDLEDKQKRRRTRAQRDSLDLALTDLTGFYRDVLALQLGSRVALANTEAHDTLERLARDTTPESTLRRIDAITACRDALDRNVAPLLAVEAMTMALRAG</sequence>
<dbReference type="SUPFAM" id="SSF52540">
    <property type="entry name" value="P-loop containing nucleoside triphosphate hydrolases"/>
    <property type="match status" value="1"/>
</dbReference>
<dbReference type="Pfam" id="PF13177">
    <property type="entry name" value="DNA_pol3_delta2"/>
    <property type="match status" value="1"/>
</dbReference>
<reference evidence="3 4" key="1">
    <citation type="submission" date="2024-10" db="EMBL/GenBank/DDBJ databases">
        <title>The Natural Products Discovery Center: Release of the First 8490 Sequenced Strains for Exploring Actinobacteria Biosynthetic Diversity.</title>
        <authorList>
            <person name="Kalkreuter E."/>
            <person name="Kautsar S.A."/>
            <person name="Yang D."/>
            <person name="Bader C.D."/>
            <person name="Teijaro C.N."/>
            <person name="Fluegel L."/>
            <person name="Davis C.M."/>
            <person name="Simpson J.R."/>
            <person name="Lauterbach L."/>
            <person name="Steele A.D."/>
            <person name="Gui C."/>
            <person name="Meng S."/>
            <person name="Li G."/>
            <person name="Viehrig K."/>
            <person name="Ye F."/>
            <person name="Su P."/>
            <person name="Kiefer A.F."/>
            <person name="Nichols A."/>
            <person name="Cepeda A.J."/>
            <person name="Yan W."/>
            <person name="Fan B."/>
            <person name="Jiang Y."/>
            <person name="Adhikari A."/>
            <person name="Zheng C.-J."/>
            <person name="Schuster L."/>
            <person name="Cowan T.M."/>
            <person name="Smanski M.J."/>
            <person name="Chevrette M.G."/>
            <person name="De Carvalho L.P.S."/>
            <person name="Shen B."/>
        </authorList>
    </citation>
    <scope>NUCLEOTIDE SEQUENCE [LARGE SCALE GENOMIC DNA]</scope>
    <source>
        <strain evidence="3 4">NPDC001390</strain>
    </source>
</reference>
<keyword evidence="1" id="KW-0175">Coiled coil</keyword>
<dbReference type="InterPro" id="IPR027417">
    <property type="entry name" value="P-loop_NTPase"/>
</dbReference>
<dbReference type="GO" id="GO:0003887">
    <property type="term" value="F:DNA-directed DNA polymerase activity"/>
    <property type="evidence" value="ECO:0007669"/>
    <property type="project" value="UniProtKB-EC"/>
</dbReference>
<feature type="coiled-coil region" evidence="1">
    <location>
        <begin position="253"/>
        <end position="280"/>
    </location>
</feature>
<name>A0ABW6UEK3_9ACTN</name>
<evidence type="ECO:0000256" key="1">
    <source>
        <dbReference type="SAM" id="Coils"/>
    </source>
</evidence>
<dbReference type="NCBIfam" id="NF005926">
    <property type="entry name" value="PRK07940.1"/>
    <property type="match status" value="1"/>
</dbReference>
<keyword evidence="3" id="KW-0808">Transferase</keyword>
<evidence type="ECO:0000313" key="3">
    <source>
        <dbReference type="EMBL" id="MFF4520428.1"/>
    </source>
</evidence>
<evidence type="ECO:0000313" key="4">
    <source>
        <dbReference type="Proteomes" id="UP001602058"/>
    </source>
</evidence>
<gene>
    <name evidence="3" type="ORF">ACFY1D_02985</name>
</gene>
<dbReference type="InterPro" id="IPR050238">
    <property type="entry name" value="DNA_Rep/Repair_Clamp_Loader"/>
</dbReference>
<dbReference type="RefSeq" id="WP_387883040.1">
    <property type="nucleotide sequence ID" value="NZ_JBIAWJ010000001.1"/>
</dbReference>
<dbReference type="EMBL" id="JBIAWJ010000001">
    <property type="protein sequence ID" value="MFF4520428.1"/>
    <property type="molecule type" value="Genomic_DNA"/>
</dbReference>
<feature type="region of interest" description="Disordered" evidence="2">
    <location>
        <begin position="284"/>
        <end position="314"/>
    </location>
</feature>
<dbReference type="Proteomes" id="UP001602058">
    <property type="component" value="Unassembled WGS sequence"/>
</dbReference>
<dbReference type="Gene3D" id="3.40.50.300">
    <property type="entry name" value="P-loop containing nucleotide triphosphate hydrolases"/>
    <property type="match status" value="1"/>
</dbReference>
<keyword evidence="4" id="KW-1185">Reference proteome</keyword>
<comment type="caution">
    <text evidence="3">The sequence shown here is derived from an EMBL/GenBank/DDBJ whole genome shotgun (WGS) entry which is preliminary data.</text>
</comment>
<accession>A0ABW6UEK3</accession>
<evidence type="ECO:0000256" key="2">
    <source>
        <dbReference type="SAM" id="MobiDB-lite"/>
    </source>
</evidence>
<organism evidence="3 4">
    <name type="scientific">Streptomyces bluensis</name>
    <dbReference type="NCBI Taxonomy" id="33897"/>
    <lineage>
        <taxon>Bacteria</taxon>
        <taxon>Bacillati</taxon>
        <taxon>Actinomycetota</taxon>
        <taxon>Actinomycetes</taxon>
        <taxon>Kitasatosporales</taxon>
        <taxon>Streptomycetaceae</taxon>
        <taxon>Streptomyces</taxon>
    </lineage>
</organism>
<dbReference type="EC" id="2.7.7.7" evidence="3"/>
<dbReference type="PANTHER" id="PTHR11669">
    <property type="entry name" value="REPLICATION FACTOR C / DNA POLYMERASE III GAMMA-TAU SUBUNIT"/>
    <property type="match status" value="1"/>
</dbReference>
<dbReference type="InterPro" id="IPR004622">
    <property type="entry name" value="DNA_pol_HolB"/>
</dbReference>
<proteinExistence type="predicted"/>
<dbReference type="NCBIfam" id="TIGR00678">
    <property type="entry name" value="holB"/>
    <property type="match status" value="1"/>
</dbReference>
<keyword evidence="3" id="KW-0548">Nucleotidyltransferase</keyword>
<dbReference type="PANTHER" id="PTHR11669:SF8">
    <property type="entry name" value="DNA POLYMERASE III SUBUNIT DELTA"/>
    <property type="match status" value="1"/>
</dbReference>